<protein>
    <submittedName>
        <fullName evidence="3">Hep_Hag superfamily protein</fullName>
    </submittedName>
</protein>
<dbReference type="InterPro" id="IPR008640">
    <property type="entry name" value="Adhesin_Head_dom"/>
</dbReference>
<evidence type="ECO:0000259" key="2">
    <source>
        <dbReference type="Pfam" id="PF05662"/>
    </source>
</evidence>
<feature type="domain" description="Trimeric autotransporter adhesin YadA-like head" evidence="1">
    <location>
        <begin position="528"/>
        <end position="552"/>
    </location>
</feature>
<dbReference type="InterPro" id="IPR008635">
    <property type="entry name" value="Coiled_stalk_dom"/>
</dbReference>
<feature type="domain" description="Trimeric autotransporter adhesin YadA-like head" evidence="1">
    <location>
        <begin position="769"/>
        <end position="792"/>
    </location>
</feature>
<reference evidence="3 4" key="1">
    <citation type="submission" date="2011-02" db="EMBL/GenBank/DDBJ databases">
        <authorList>
            <person name="Muzny D."/>
            <person name="Qin X."/>
            <person name="Deng J."/>
            <person name="Jiang H."/>
            <person name="Liu Y."/>
            <person name="Qu J."/>
            <person name="Song X.-Z."/>
            <person name="Zhang L."/>
            <person name="Thornton R."/>
            <person name="Coyle M."/>
            <person name="Francisco L."/>
            <person name="Jackson L."/>
            <person name="Javaid M."/>
            <person name="Korchina V."/>
            <person name="Kovar C."/>
            <person name="Mata R."/>
            <person name="Mathew T."/>
            <person name="Ngo R."/>
            <person name="Nguyen L."/>
            <person name="Nguyen N."/>
            <person name="Okwuonu G."/>
            <person name="Ongeri F."/>
            <person name="Pham C."/>
            <person name="Simmons D."/>
            <person name="Wilczek-Boney K."/>
            <person name="Hale W."/>
            <person name="Jakkamsetti A."/>
            <person name="Pham P."/>
            <person name="Ruth R."/>
            <person name="San Lucas F."/>
            <person name="Warren J."/>
            <person name="Zhang J."/>
            <person name="Zhao Z."/>
            <person name="Zhou C."/>
            <person name="Zhu D."/>
            <person name="Lee S."/>
            <person name="Bess C."/>
            <person name="Blankenburg K."/>
            <person name="Forbes L."/>
            <person name="Fu Q."/>
            <person name="Gubbala S."/>
            <person name="Hirani K."/>
            <person name="Jayaseelan J.C."/>
            <person name="Lara F."/>
            <person name="Munidasa M."/>
            <person name="Palculict T."/>
            <person name="Patil S."/>
            <person name="Pu L.-L."/>
            <person name="Saada N."/>
            <person name="Tang L."/>
            <person name="Weissenberger G."/>
            <person name="Zhu Y."/>
            <person name="Hemphill L."/>
            <person name="Shang Y."/>
            <person name="Youmans B."/>
            <person name="Ayvaz T."/>
            <person name="Ross M."/>
            <person name="Santibanez J."/>
            <person name="Aqrawi P."/>
            <person name="Gross S."/>
            <person name="Joshi V."/>
            <person name="Fowler G."/>
            <person name="Nazareth L."/>
            <person name="Reid J."/>
            <person name="Worley K."/>
            <person name="Petrosino J."/>
            <person name="Highlander S."/>
            <person name="Gibbs R."/>
        </authorList>
    </citation>
    <scope>NUCLEOTIDE SEQUENCE [LARGE SCALE GENOMIC DNA]</scope>
    <source>
        <strain evidence="3 4">DSM 19965</strain>
    </source>
</reference>
<feature type="non-terminal residue" evidence="3">
    <location>
        <position position="1069"/>
    </location>
</feature>
<dbReference type="InterPro" id="IPR011049">
    <property type="entry name" value="Serralysin-like_metalloprot_C"/>
</dbReference>
<dbReference type="Gene3D" id="6.10.250.2040">
    <property type="match status" value="2"/>
</dbReference>
<dbReference type="Pfam" id="PF05658">
    <property type="entry name" value="YadA_head"/>
    <property type="match status" value="6"/>
</dbReference>
<feature type="domain" description="Trimeric autotransporter adhesin YadA-like head" evidence="1">
    <location>
        <begin position="711"/>
        <end position="736"/>
    </location>
</feature>
<dbReference type="Gene3D" id="2.20.70.140">
    <property type="match status" value="1"/>
</dbReference>
<dbReference type="HOGENOM" id="CLU_287973_0_0_9"/>
<keyword evidence="4" id="KW-1185">Reference proteome</keyword>
<dbReference type="EMBL" id="AFBB01000011">
    <property type="protein sequence ID" value="EGF14281.1"/>
    <property type="molecule type" value="Genomic_DNA"/>
</dbReference>
<dbReference type="Pfam" id="PF05662">
    <property type="entry name" value="YadA_stalk"/>
    <property type="match status" value="3"/>
</dbReference>
<proteinExistence type="predicted"/>
<dbReference type="Proteomes" id="UP000003503">
    <property type="component" value="Unassembled WGS sequence"/>
</dbReference>
<evidence type="ECO:0000313" key="4">
    <source>
        <dbReference type="Proteomes" id="UP000003503"/>
    </source>
</evidence>
<dbReference type="SUPFAM" id="SSF101967">
    <property type="entry name" value="Adhesin YadA, collagen-binding domain"/>
    <property type="match status" value="4"/>
</dbReference>
<dbReference type="AlphaFoldDB" id="F2BWS0"/>
<evidence type="ECO:0000259" key="1">
    <source>
        <dbReference type="Pfam" id="PF05658"/>
    </source>
</evidence>
<sequence length="1069" mass="110862">MGSKNSITESHGTFVRGVGNTVYDAYNDEVMTAAEKEKLEAYLRQDEDAEGPIGLFEKERSHVTVDGDGNSVAGAIYTRVSGVSNDLSNTDGKPRLSYNIITGNRNTLTDSSHNLILGDNHELENVNGNIIIGSQKTKTKTEKSNVTILGNDANVSVEGGVALGTGSVASTAAEVAGYDPATDKASTTDNATWKSGNGAVSVGTADKTRQITNLAAGTADTDAVNVAQLKNSKTAVEAGDYVTVTKKTEDGKGTTYTVKGPTLSIDGGNLTVNADEKDGKKVGYKLSLNKELTGLTSVSSEAFKVGDKTYINSQGINANSNKITNVAAGAADGDAVNFKQLSDVKSISTTNQTNIGKLQAGFTVKDGGTGKADVTLGGDTKQEVTFKADVDKTTEATTNGSSLTSSVDKDRKVTYTLNMKQLKKDLGITEGPDGVMSSWKLKVKDETTPQEIKNGEAVTFDVAAADKGLTVTRDGKTIKYGIEGSKINLAGNTSITNLSNEIEKSKIHYFSVNSTDKGAGSNYKNDGAKKDGSIAIGPSALNNGTQSVAVGLKSKVEDGWWSVALGTESKTNGHFTTAIGYQASATMQQALALGTQAEAAAESSISIGTKAKSLANRGIALGTNSTVGATGGRGIAIGDGSYVGAKTNNHPGTGMSNPGDEWKPANPYVTADDDTVAGPGKLPEENSMAIGMKASAFGFQTTALGAGAEAHNTNTTAVGVAAVAKGNYSTALGKQARTFEKESTSVGHWADSRAEFATSVGANTIVYKKGGVALGSGARAYDENSVAIGSNSFAKEAIDGKAYLSDEDVKAAAGIVSVGSPNYKVGDTDVAANYRRIVNVAGGIHDNDAVNVAQLKALEGKVTTNAGDITTLKEGWTLADANTGKKVVKAKDTVKVTGDDYITATVDNDGLKLGMDETKLNTQINNQIDNSETVKAKMNSWVLKATSDTGEEEKGKTINNTDNAVTFDVETDQGLTVKRDGATIKYGVNNKQLVENINKGDTAVTNIAGLFNVTDGKNTKAVNLGKDKNSNVTFKGTDGETTVTVGGSDDAPTVTVGLDPEFKKQVNAN</sequence>
<dbReference type="CDD" id="cd12820">
    <property type="entry name" value="LbR_YadA-like"/>
    <property type="match status" value="2"/>
</dbReference>
<feature type="domain" description="Trimeric autotransporter adhesin YadA-like head" evidence="1">
    <location>
        <begin position="585"/>
        <end position="611"/>
    </location>
</feature>
<gene>
    <name evidence="3" type="ORF">HMPREF9083_0638</name>
</gene>
<feature type="domain" description="Trimeric autotransporter adhesin YadA-like stalk" evidence="2">
    <location>
        <begin position="836"/>
        <end position="871"/>
    </location>
</feature>
<dbReference type="GO" id="GO:0019867">
    <property type="term" value="C:outer membrane"/>
    <property type="evidence" value="ECO:0007669"/>
    <property type="project" value="InterPro"/>
</dbReference>
<accession>F2BWS0</accession>
<feature type="domain" description="Trimeric autotransporter adhesin YadA-like head" evidence="1">
    <location>
        <begin position="685"/>
        <end position="708"/>
    </location>
</feature>
<evidence type="ECO:0000313" key="3">
    <source>
        <dbReference type="EMBL" id="EGF14281.1"/>
    </source>
</evidence>
<comment type="caution">
    <text evidence="3">The sequence shown here is derived from an EMBL/GenBank/DDBJ whole genome shotgun (WGS) entry which is preliminary data.</text>
</comment>
<feature type="domain" description="Trimeric autotransporter adhesin YadA-like head" evidence="1">
    <location>
        <begin position="562"/>
        <end position="583"/>
    </location>
</feature>
<organism evidence="3 4">
    <name type="scientific">Dialister micraerophilus DSM 19965</name>
    <dbReference type="NCBI Taxonomy" id="888062"/>
    <lineage>
        <taxon>Bacteria</taxon>
        <taxon>Bacillati</taxon>
        <taxon>Bacillota</taxon>
        <taxon>Negativicutes</taxon>
        <taxon>Veillonellales</taxon>
        <taxon>Veillonellaceae</taxon>
        <taxon>Dialister</taxon>
    </lineage>
</organism>
<name>F2BWS0_9FIRM</name>
<feature type="domain" description="Trimeric autotransporter adhesin YadA-like stalk" evidence="2">
    <location>
        <begin position="322"/>
        <end position="358"/>
    </location>
</feature>
<feature type="domain" description="Trimeric autotransporter adhesin YadA-like stalk" evidence="2">
    <location>
        <begin position="210"/>
        <end position="238"/>
    </location>
</feature>
<dbReference type="Gene3D" id="2.150.10.10">
    <property type="entry name" value="Serralysin-like metalloprotease, C-terminal"/>
    <property type="match status" value="3"/>
</dbReference>
<dbReference type="eggNOG" id="COG5295">
    <property type="taxonomic scope" value="Bacteria"/>
</dbReference>
<dbReference type="STRING" id="888062.HMPREF9083_0638"/>